<keyword evidence="2" id="KW-1185">Reference proteome</keyword>
<gene>
    <name evidence="1" type="ORF">HPB50_027366</name>
</gene>
<dbReference type="Proteomes" id="UP000821845">
    <property type="component" value="Chromosome 10"/>
</dbReference>
<comment type="caution">
    <text evidence="1">The sequence shown here is derived from an EMBL/GenBank/DDBJ whole genome shotgun (WGS) entry which is preliminary data.</text>
</comment>
<organism evidence="1 2">
    <name type="scientific">Hyalomma asiaticum</name>
    <name type="common">Tick</name>
    <dbReference type="NCBI Taxonomy" id="266040"/>
    <lineage>
        <taxon>Eukaryota</taxon>
        <taxon>Metazoa</taxon>
        <taxon>Ecdysozoa</taxon>
        <taxon>Arthropoda</taxon>
        <taxon>Chelicerata</taxon>
        <taxon>Arachnida</taxon>
        <taxon>Acari</taxon>
        <taxon>Parasitiformes</taxon>
        <taxon>Ixodida</taxon>
        <taxon>Ixodoidea</taxon>
        <taxon>Ixodidae</taxon>
        <taxon>Hyalomminae</taxon>
        <taxon>Hyalomma</taxon>
    </lineage>
</organism>
<reference evidence="1" key="1">
    <citation type="submission" date="2020-05" db="EMBL/GenBank/DDBJ databases">
        <title>Large-scale comparative analyses of tick genomes elucidate their genetic diversity and vector capacities.</title>
        <authorList>
            <person name="Jia N."/>
            <person name="Wang J."/>
            <person name="Shi W."/>
            <person name="Du L."/>
            <person name="Sun Y."/>
            <person name="Zhan W."/>
            <person name="Jiang J."/>
            <person name="Wang Q."/>
            <person name="Zhang B."/>
            <person name="Ji P."/>
            <person name="Sakyi L.B."/>
            <person name="Cui X."/>
            <person name="Yuan T."/>
            <person name="Jiang B."/>
            <person name="Yang W."/>
            <person name="Lam T.T.-Y."/>
            <person name="Chang Q."/>
            <person name="Ding S."/>
            <person name="Wang X."/>
            <person name="Zhu J."/>
            <person name="Ruan X."/>
            <person name="Zhao L."/>
            <person name="Wei J."/>
            <person name="Que T."/>
            <person name="Du C."/>
            <person name="Cheng J."/>
            <person name="Dai P."/>
            <person name="Han X."/>
            <person name="Huang E."/>
            <person name="Gao Y."/>
            <person name="Liu J."/>
            <person name="Shao H."/>
            <person name="Ye R."/>
            <person name="Li L."/>
            <person name="Wei W."/>
            <person name="Wang X."/>
            <person name="Wang C."/>
            <person name="Yang T."/>
            <person name="Huo Q."/>
            <person name="Li W."/>
            <person name="Guo W."/>
            <person name="Chen H."/>
            <person name="Zhou L."/>
            <person name="Ni X."/>
            <person name="Tian J."/>
            <person name="Zhou Y."/>
            <person name="Sheng Y."/>
            <person name="Liu T."/>
            <person name="Pan Y."/>
            <person name="Xia L."/>
            <person name="Li J."/>
            <person name="Zhao F."/>
            <person name="Cao W."/>
        </authorList>
    </citation>
    <scope>NUCLEOTIDE SEQUENCE</scope>
    <source>
        <strain evidence="1">Hyas-2018</strain>
    </source>
</reference>
<name>A0ACB7T9F6_HYAAI</name>
<dbReference type="EMBL" id="CM023490">
    <property type="protein sequence ID" value="KAH6943801.1"/>
    <property type="molecule type" value="Genomic_DNA"/>
</dbReference>
<evidence type="ECO:0000313" key="2">
    <source>
        <dbReference type="Proteomes" id="UP000821845"/>
    </source>
</evidence>
<evidence type="ECO:0000313" key="1">
    <source>
        <dbReference type="EMBL" id="KAH6943801.1"/>
    </source>
</evidence>
<protein>
    <submittedName>
        <fullName evidence="1">Uncharacterized protein</fullName>
    </submittedName>
</protein>
<sequence>MRRSPLALLPAVLLSFVATASITIPTDDSGPPIVASSVEDAFAQYVVRYNKSYEPGSDEYDRRFAAFRDSLDRIARRNASGDTARYGLTRFSDFTPDEFRRDVLSSPPADLDDVVRQLFPDLAVLGDDNDIGPLLLQPISPKNKPAVRGQYPDHFDWRNRSAVTPVKNQLNCGACWAISTVENVESMYAIATGQLVEFSVQQMVDCSNNSNHGCNGGDTCAAMQWLRDNRIKLATERAYPFTATTGKCRSTVSDVTAELVDYTCERLVGNEERMLDLIANVGPLATAVDATAWQDYLGGIIRYHCDAGRNHAVQVVGYDLRGEVPHYIVRNSWGPQYGHGGYLYIAVGKNLCGIAEEVSTVTVKKPQG</sequence>
<proteinExistence type="predicted"/>
<accession>A0ACB7T9F6</accession>